<keyword evidence="4" id="KW-1185">Reference proteome</keyword>
<feature type="compositionally biased region" description="Low complexity" evidence="1">
    <location>
        <begin position="185"/>
        <end position="198"/>
    </location>
</feature>
<dbReference type="InterPro" id="IPR058593">
    <property type="entry name" value="ARB_07466-like_C"/>
</dbReference>
<dbReference type="Pfam" id="PF26571">
    <property type="entry name" value="VldE"/>
    <property type="match status" value="1"/>
</dbReference>
<accession>A0A136PTX5</accession>
<organism evidence="3 4">
    <name type="scientific">Micromonospora rosaria</name>
    <dbReference type="NCBI Taxonomy" id="47874"/>
    <lineage>
        <taxon>Bacteria</taxon>
        <taxon>Bacillati</taxon>
        <taxon>Actinomycetota</taxon>
        <taxon>Actinomycetes</taxon>
        <taxon>Micromonosporales</taxon>
        <taxon>Micromonosporaceae</taxon>
        <taxon>Micromonospora</taxon>
    </lineage>
</organism>
<dbReference type="EMBL" id="LRQV01000029">
    <property type="protein sequence ID" value="KXK61949.1"/>
    <property type="molecule type" value="Genomic_DNA"/>
</dbReference>
<dbReference type="AlphaFoldDB" id="A0A136PTX5"/>
<comment type="caution">
    <text evidence="3">The sequence shown here is derived from an EMBL/GenBank/DDBJ whole genome shotgun (WGS) entry which is preliminary data.</text>
</comment>
<evidence type="ECO:0000259" key="2">
    <source>
        <dbReference type="Pfam" id="PF26571"/>
    </source>
</evidence>
<evidence type="ECO:0000313" key="4">
    <source>
        <dbReference type="Proteomes" id="UP000070620"/>
    </source>
</evidence>
<gene>
    <name evidence="3" type="ORF">AWW66_10940</name>
</gene>
<feature type="domain" description="ARB-07466-like C-terminal" evidence="2">
    <location>
        <begin position="18"/>
        <end position="112"/>
    </location>
</feature>
<feature type="region of interest" description="Disordered" evidence="1">
    <location>
        <begin position="178"/>
        <end position="209"/>
    </location>
</feature>
<evidence type="ECO:0000256" key="1">
    <source>
        <dbReference type="SAM" id="MobiDB-lite"/>
    </source>
</evidence>
<sequence length="224" mass="23037">MTMASWRLARSLETLTAEIRALHPGTTVWTIGDAAHRGRPSDHNPNGQNVVCAIDVLGDKGLRLADFAADLVAAPRHPALKYVIFNRRIWSVARASEGWRPYTGSNPHTTHVHISVGTGPDGKSGGPYDNTSSWGIGGDMTGLVKGIQESLKSAGFDPGPIDDRWGPRTQSAFTAAMKAGGARGPAGPAGPAGARGPAGPAGPPGTLPARLTITGEVTATGAAP</sequence>
<protein>
    <recommendedName>
        <fullName evidence="2">ARB-07466-like C-terminal domain-containing protein</fullName>
    </recommendedName>
</protein>
<name>A0A136PTX5_9ACTN</name>
<reference evidence="3 4" key="1">
    <citation type="submission" date="2016-01" db="EMBL/GenBank/DDBJ databases">
        <title>Whole genome sequence and analysis of Micromonospora rosaria DSM 803, which can produce antibacterial substance rosamicin.</title>
        <authorList>
            <person name="Yang H."/>
            <person name="He X."/>
            <person name="Zhu D."/>
        </authorList>
    </citation>
    <scope>NUCLEOTIDE SEQUENCE [LARGE SCALE GENOMIC DNA]</scope>
    <source>
        <strain evidence="3 4">DSM 803</strain>
    </source>
</reference>
<dbReference type="Proteomes" id="UP000070620">
    <property type="component" value="Unassembled WGS sequence"/>
</dbReference>
<evidence type="ECO:0000313" key="3">
    <source>
        <dbReference type="EMBL" id="KXK61949.1"/>
    </source>
</evidence>
<proteinExistence type="predicted"/>